<proteinExistence type="inferred from homology"/>
<name>A0A1F7WZS3_9BACT</name>
<dbReference type="PANTHER" id="PTHR30024">
    <property type="entry name" value="ALIPHATIC SULFONATES-BINDING PROTEIN-RELATED"/>
    <property type="match status" value="1"/>
</dbReference>
<evidence type="ECO:0000313" key="7">
    <source>
        <dbReference type="Proteomes" id="UP000176939"/>
    </source>
</evidence>
<evidence type="ECO:0000256" key="1">
    <source>
        <dbReference type="ARBA" id="ARBA00004418"/>
    </source>
</evidence>
<comment type="subcellular location">
    <subcellularLocation>
        <location evidence="1">Periplasm</location>
    </subcellularLocation>
</comment>
<evidence type="ECO:0000313" key="6">
    <source>
        <dbReference type="EMBL" id="OGM08344.1"/>
    </source>
</evidence>
<dbReference type="PANTHER" id="PTHR30024:SF47">
    <property type="entry name" value="TAURINE-BINDING PERIPLASMIC PROTEIN"/>
    <property type="match status" value="1"/>
</dbReference>
<dbReference type="AlphaFoldDB" id="A0A1F7WZS3"/>
<evidence type="ECO:0000256" key="3">
    <source>
        <dbReference type="ARBA" id="ARBA00022729"/>
    </source>
</evidence>
<reference evidence="6 7" key="1">
    <citation type="journal article" date="2016" name="Nat. Commun.">
        <title>Thousands of microbial genomes shed light on interconnected biogeochemical processes in an aquifer system.</title>
        <authorList>
            <person name="Anantharaman K."/>
            <person name="Brown C.T."/>
            <person name="Hug L.A."/>
            <person name="Sharon I."/>
            <person name="Castelle C.J."/>
            <person name="Probst A.J."/>
            <person name="Thomas B.C."/>
            <person name="Singh A."/>
            <person name="Wilkins M.J."/>
            <person name="Karaoz U."/>
            <person name="Brodie E.L."/>
            <person name="Williams K.H."/>
            <person name="Hubbard S.S."/>
            <person name="Banfield J.F."/>
        </authorList>
    </citation>
    <scope>NUCLEOTIDE SEQUENCE [LARGE SCALE GENOMIC DNA]</scope>
</reference>
<gene>
    <name evidence="6" type="ORF">A2Z67_02065</name>
</gene>
<dbReference type="Gene3D" id="3.40.190.10">
    <property type="entry name" value="Periplasmic binding protein-like II"/>
    <property type="match status" value="3"/>
</dbReference>
<dbReference type="Pfam" id="PF09084">
    <property type="entry name" value="NMT1"/>
    <property type="match status" value="1"/>
</dbReference>
<dbReference type="Pfam" id="PF13379">
    <property type="entry name" value="NMT1_2"/>
    <property type="match status" value="1"/>
</dbReference>
<comment type="caution">
    <text evidence="6">The sequence shown here is derived from an EMBL/GenBank/DDBJ whole genome shotgun (WGS) entry which is preliminary data.</text>
</comment>
<dbReference type="SUPFAM" id="SSF53850">
    <property type="entry name" value="Periplasmic binding protein-like II"/>
    <property type="match status" value="1"/>
</dbReference>
<dbReference type="InterPro" id="IPR015168">
    <property type="entry name" value="SsuA/THI5"/>
</dbReference>
<protein>
    <recommendedName>
        <fullName evidence="5">SsuA/THI5-like domain-containing protein</fullName>
    </recommendedName>
</protein>
<accession>A0A1F7WZS3</accession>
<evidence type="ECO:0000259" key="5">
    <source>
        <dbReference type="Pfam" id="PF09084"/>
    </source>
</evidence>
<keyword evidence="4" id="KW-0812">Transmembrane</keyword>
<feature type="domain" description="SsuA/THI5-like" evidence="5">
    <location>
        <begin position="130"/>
        <end position="273"/>
    </location>
</feature>
<dbReference type="PROSITE" id="PS51257">
    <property type="entry name" value="PROKAR_LIPOPROTEIN"/>
    <property type="match status" value="1"/>
</dbReference>
<evidence type="ECO:0000256" key="2">
    <source>
        <dbReference type="ARBA" id="ARBA00010742"/>
    </source>
</evidence>
<sequence length="337" mass="37523">MKNRSRRKRIFLTFVISLIVIACLVLTIFLYSIKKPAKDDSNVIRLGYIKQAAELPLYVALENGYFKEQGLTVELVPLGYKEEMDALIRGDIDVIPATSMSLPFGVEGQEPGLIKIFQPGGIPAEDSEVIEAIITLNDSGIYNLGDLNGRKVGVSAGATDMFVMKTILKKNGLDVPEDVNVMEMKKETLAIALNAGQVDAIYMTQPDLAMLMSKINGRYIVKNPRAKYIVAPFWSGAGVVISDYIGKNQQKFIRYLDATDKAIDYAEKNPMEAKRILASYTPLDENLTSEVGLYFKAKSTDKIDLTKIQEIADIFYTLGTLNTKINVAEMFYSREKN</sequence>
<dbReference type="EMBL" id="MGFQ01000050">
    <property type="protein sequence ID" value="OGM08344.1"/>
    <property type="molecule type" value="Genomic_DNA"/>
</dbReference>
<comment type="similarity">
    <text evidence="2">Belongs to the bacterial solute-binding protein SsuA/TauA family.</text>
</comment>
<keyword evidence="4" id="KW-0472">Membrane</keyword>
<keyword evidence="4" id="KW-1133">Transmembrane helix</keyword>
<dbReference type="Proteomes" id="UP000176939">
    <property type="component" value="Unassembled WGS sequence"/>
</dbReference>
<evidence type="ECO:0000256" key="4">
    <source>
        <dbReference type="SAM" id="Phobius"/>
    </source>
</evidence>
<dbReference type="GO" id="GO:0042597">
    <property type="term" value="C:periplasmic space"/>
    <property type="evidence" value="ECO:0007669"/>
    <property type="project" value="UniProtKB-SubCell"/>
</dbReference>
<feature type="transmembrane region" description="Helical" evidence="4">
    <location>
        <begin position="12"/>
        <end position="33"/>
    </location>
</feature>
<organism evidence="6 7">
    <name type="scientific">Candidatus Woesebacteria bacterium RBG_13_36_22</name>
    <dbReference type="NCBI Taxonomy" id="1802478"/>
    <lineage>
        <taxon>Bacteria</taxon>
        <taxon>Candidatus Woeseibacteriota</taxon>
    </lineage>
</organism>
<keyword evidence="3" id="KW-0732">Signal</keyword>